<protein>
    <submittedName>
        <fullName evidence="1">Uncharacterized protein</fullName>
    </submittedName>
</protein>
<evidence type="ECO:0000313" key="1">
    <source>
        <dbReference type="EMBL" id="CDL81825.1"/>
    </source>
</evidence>
<sequence>MIDMGFLASSKRRIYPQTDSRQYKESVFYKLSPDINVY</sequence>
<accession>W1IX80</accession>
<gene>
    <name evidence="1" type="ORF">XSR1_160040</name>
</gene>
<dbReference type="EMBL" id="CBXF010000068">
    <property type="protein sequence ID" value="CDL81825.1"/>
    <property type="molecule type" value="Genomic_DNA"/>
</dbReference>
<reference evidence="1" key="1">
    <citation type="submission" date="2013-11" db="EMBL/GenBank/DDBJ databases">
        <title>Draft genome sequence and annotation of the entomopathogenic bacteria, Xenorhabdus cabanillasi strain JM26 and Xenorhabdus szentirmai strain DSM 16338.</title>
        <authorList>
            <person name="Gualtieri M."/>
            <person name="Ogier J.C."/>
            <person name="Pages S."/>
            <person name="Givaudan A."/>
            <person name="Gaudriault S."/>
        </authorList>
    </citation>
    <scope>NUCLEOTIDE SEQUENCE [LARGE SCALE GENOMIC DNA]</scope>
    <source>
        <strain evidence="1">DSM 16338</strain>
    </source>
</reference>
<proteinExistence type="predicted"/>
<dbReference type="STRING" id="1427518.XSR1_160040"/>
<keyword evidence="2" id="KW-1185">Reference proteome</keyword>
<dbReference type="Proteomes" id="UP000019202">
    <property type="component" value="Unassembled WGS sequence"/>
</dbReference>
<evidence type="ECO:0000313" key="2">
    <source>
        <dbReference type="Proteomes" id="UP000019202"/>
    </source>
</evidence>
<name>W1IX80_9GAMM</name>
<comment type="caution">
    <text evidence="1">The sequence shown here is derived from an EMBL/GenBank/DDBJ whole genome shotgun (WGS) entry which is preliminary data.</text>
</comment>
<dbReference type="AlphaFoldDB" id="W1IX80"/>
<organism evidence="1 2">
    <name type="scientific">Xenorhabdus szentirmaii DSM 16338</name>
    <dbReference type="NCBI Taxonomy" id="1427518"/>
    <lineage>
        <taxon>Bacteria</taxon>
        <taxon>Pseudomonadati</taxon>
        <taxon>Pseudomonadota</taxon>
        <taxon>Gammaproteobacteria</taxon>
        <taxon>Enterobacterales</taxon>
        <taxon>Morganellaceae</taxon>
        <taxon>Xenorhabdus</taxon>
    </lineage>
</organism>